<organism evidence="1 2">
    <name type="scientific">Nocardia africana</name>
    <dbReference type="NCBI Taxonomy" id="134964"/>
    <lineage>
        <taxon>Bacteria</taxon>
        <taxon>Bacillati</taxon>
        <taxon>Actinomycetota</taxon>
        <taxon>Actinomycetes</taxon>
        <taxon>Mycobacteriales</taxon>
        <taxon>Nocardiaceae</taxon>
        <taxon>Nocardia</taxon>
    </lineage>
</organism>
<dbReference type="InterPro" id="IPR036388">
    <property type="entry name" value="WH-like_DNA-bd_sf"/>
</dbReference>
<dbReference type="Proteomes" id="UP000255082">
    <property type="component" value="Unassembled WGS sequence"/>
</dbReference>
<dbReference type="Gene3D" id="3.30.70.2650">
    <property type="match status" value="1"/>
</dbReference>
<evidence type="ECO:0000313" key="2">
    <source>
        <dbReference type="Proteomes" id="UP000255082"/>
    </source>
</evidence>
<gene>
    <name evidence="1" type="ORF">NCTC13184_04240</name>
</gene>
<dbReference type="Gene3D" id="1.10.10.10">
    <property type="entry name" value="Winged helix-like DNA-binding domain superfamily/Winged helix DNA-binding domain"/>
    <property type="match status" value="1"/>
</dbReference>
<protein>
    <submittedName>
        <fullName evidence="1">Phenylacetic acid-responsive transcriptional repressor</fullName>
    </submittedName>
</protein>
<name>A0A378WWP8_9NOCA</name>
<dbReference type="AlphaFoldDB" id="A0A378WWP8"/>
<dbReference type="EMBL" id="UGRU01000001">
    <property type="protein sequence ID" value="SUA45716.1"/>
    <property type="molecule type" value="Genomic_DNA"/>
</dbReference>
<dbReference type="PANTHER" id="PTHR30319:SF1">
    <property type="entry name" value="TRANSCRIPTIONAL REPRESSOR PAAX"/>
    <property type="match status" value="1"/>
</dbReference>
<dbReference type="PANTHER" id="PTHR30319">
    <property type="entry name" value="PHENYLACETIC ACID REGULATOR-RELATED TRANSCRIPTIONAL REPRESSOR"/>
    <property type="match status" value="1"/>
</dbReference>
<dbReference type="GO" id="GO:0006351">
    <property type="term" value="P:DNA-templated transcription"/>
    <property type="evidence" value="ECO:0007669"/>
    <property type="project" value="TreeGrafter"/>
</dbReference>
<accession>A0A378WWP8</accession>
<sequence>MFQVDGRPTAARVILDLLTASPQVEFGLDMLTLAGEIMGLSPANMRVSAARLCTEGKITRTARGSYTLRTEALPAYTEVSSWRTRIERMVAWEGTWNAVDHSRVKRSDRAILRAHHTALSLAGMAHWTPAVALRPNNLDHGTHGLRVTLSRLGAAAECHVYRIDEMSTGDVEAVPRLWDTAARTRRLQEASRALTDAARTRDNYTAVENARTSLLLGSAVISTIVHDPLLPEELAPVTPLVELIEQMKDFQDHALTLWLQLLHDGRRT</sequence>
<evidence type="ECO:0000313" key="1">
    <source>
        <dbReference type="EMBL" id="SUA45716.1"/>
    </source>
</evidence>
<proteinExistence type="predicted"/>
<reference evidence="1 2" key="1">
    <citation type="submission" date="2018-06" db="EMBL/GenBank/DDBJ databases">
        <authorList>
            <consortium name="Pathogen Informatics"/>
            <person name="Doyle S."/>
        </authorList>
    </citation>
    <scope>NUCLEOTIDE SEQUENCE [LARGE SCALE GENOMIC DNA]</scope>
    <source>
        <strain evidence="1 2">NCTC13184</strain>
    </source>
</reference>